<feature type="domain" description="GP-PDE" evidence="1">
    <location>
        <begin position="8"/>
        <end position="247"/>
    </location>
</feature>
<evidence type="ECO:0000313" key="3">
    <source>
        <dbReference type="Proteomes" id="UP000660885"/>
    </source>
</evidence>
<dbReference type="RefSeq" id="WP_202830637.1">
    <property type="nucleotide sequence ID" value="NZ_JAETWB010000001.1"/>
</dbReference>
<dbReference type="Pfam" id="PF03009">
    <property type="entry name" value="GDPD"/>
    <property type="match status" value="1"/>
</dbReference>
<name>A0ABS1TYM5_9PROT</name>
<dbReference type="InterPro" id="IPR030395">
    <property type="entry name" value="GP_PDE_dom"/>
</dbReference>
<protein>
    <submittedName>
        <fullName evidence="2">Glycerophosphodiester phosphodiesterase</fullName>
    </submittedName>
</protein>
<proteinExistence type="predicted"/>
<evidence type="ECO:0000313" key="2">
    <source>
        <dbReference type="EMBL" id="MBL6077538.1"/>
    </source>
</evidence>
<dbReference type="PANTHER" id="PTHR46211">
    <property type="entry name" value="GLYCEROPHOSPHORYL DIESTER PHOSPHODIESTERASE"/>
    <property type="match status" value="1"/>
</dbReference>
<dbReference type="PROSITE" id="PS51704">
    <property type="entry name" value="GP_PDE"/>
    <property type="match status" value="1"/>
</dbReference>
<evidence type="ECO:0000259" key="1">
    <source>
        <dbReference type="PROSITE" id="PS51704"/>
    </source>
</evidence>
<keyword evidence="3" id="KW-1185">Reference proteome</keyword>
<dbReference type="InterPro" id="IPR017946">
    <property type="entry name" value="PLC-like_Pdiesterase_TIM-brl"/>
</dbReference>
<dbReference type="Gene3D" id="3.20.20.190">
    <property type="entry name" value="Phosphatidylinositol (PI) phosphodiesterase"/>
    <property type="match status" value="1"/>
</dbReference>
<organism evidence="2 3">
    <name type="scientific">Belnapia arida</name>
    <dbReference type="NCBI Taxonomy" id="2804533"/>
    <lineage>
        <taxon>Bacteria</taxon>
        <taxon>Pseudomonadati</taxon>
        <taxon>Pseudomonadota</taxon>
        <taxon>Alphaproteobacteria</taxon>
        <taxon>Acetobacterales</taxon>
        <taxon>Roseomonadaceae</taxon>
        <taxon>Belnapia</taxon>
    </lineage>
</organism>
<accession>A0ABS1TYM5</accession>
<dbReference type="PANTHER" id="PTHR46211:SF1">
    <property type="entry name" value="GLYCEROPHOSPHODIESTER PHOSPHODIESTERASE, CYTOPLASMIC"/>
    <property type="match status" value="1"/>
</dbReference>
<reference evidence="2 3" key="1">
    <citation type="submission" date="2021-01" db="EMBL/GenBank/DDBJ databases">
        <title>Belnapia mucosa sp. nov. and Belnapia arida sp. nov., isolated from the Tabernas Desert (Almeria, Spain).</title>
        <authorList>
            <person name="Molina-Menor E."/>
            <person name="Vidal-Verdu A."/>
            <person name="Calonge A."/>
            <person name="Satari L."/>
            <person name="Pereto J."/>
            <person name="Porcar M."/>
        </authorList>
    </citation>
    <scope>NUCLEOTIDE SEQUENCE [LARGE SCALE GENOMIC DNA]</scope>
    <source>
        <strain evidence="2 3">T18</strain>
    </source>
</reference>
<dbReference type="EMBL" id="JAETWB010000001">
    <property type="protein sequence ID" value="MBL6077538.1"/>
    <property type="molecule type" value="Genomic_DNA"/>
</dbReference>
<sequence length="248" mass="25834">MAAGRIGTQIASHRGGAILWPENSLLAFRRALALPAEQLEIDVHLTADGEVAVIHDATLDRTTDGTGPVRVQSMAALRRLRLKGTDGEGVPGLAEVVALVREAGRILRLEIKADGTGHPYPGLVPACLAVLDAAGMRDRTVLMSFEPMTVAAAAAAGGFQRRVLLMGSRPWHGMGPEGAIALARACHADEFGLTIADWDAASVAAFRAAGLGVSAWGTNDEASIRCGFALGMDAIATDDPSLALRLRG</sequence>
<dbReference type="Proteomes" id="UP000660885">
    <property type="component" value="Unassembled WGS sequence"/>
</dbReference>
<gene>
    <name evidence="2" type="ORF">JMJ56_05925</name>
</gene>
<comment type="caution">
    <text evidence="2">The sequence shown here is derived from an EMBL/GenBank/DDBJ whole genome shotgun (WGS) entry which is preliminary data.</text>
</comment>
<dbReference type="SUPFAM" id="SSF51695">
    <property type="entry name" value="PLC-like phosphodiesterases"/>
    <property type="match status" value="1"/>
</dbReference>